<sequence length="417" mass="47826">MSSGFTCATHANRCDILGVFYQQKVEYRSQVLPNHQQRLQFIPATKWFRSKFLYSNYMYTLAGHVAEVLGGRNWETLVQESLLTPLCMHNTGFVDQLDNRNDLASPYVLLNGILTEVDRQLLLSVHPAGPAGSIYSTPVDMSKWILFHLNRGIDPNGRSIVSEEWLNETYNVQMPQPFSRYRKIWHSGGIVTYTSHLWLFPEKNTGVFVTFNGPLSDESSFAMEAIIGRAADLLLGEEPWMNLTTACTFPSPWRQAKDPRHPCDEKVHKWNISRSHIDYIGVYGHLAFGNISVGTDKEKELTLRFGRFGEMNIWPVSETRFHGRYTGSLWFITGSQDNVDPIEIDFVASEAGDLEGLLFPVDFKSNKTLFERDLTLNSYRKWHNMNSKACDSRSKLGSVRTYLLILLYLIFTHFHTF</sequence>
<reference evidence="2" key="1">
    <citation type="journal article" date="2021" name="Genome Biol. Evol.">
        <title>A High-Quality Reference Genome for a Parasitic Bivalve with Doubly Uniparental Inheritance (Bivalvia: Unionida).</title>
        <authorList>
            <person name="Smith C.H."/>
        </authorList>
    </citation>
    <scope>NUCLEOTIDE SEQUENCE</scope>
    <source>
        <strain evidence="2">CHS0354</strain>
    </source>
</reference>
<evidence type="ECO:0000313" key="3">
    <source>
        <dbReference type="Proteomes" id="UP001195483"/>
    </source>
</evidence>
<dbReference type="Gene3D" id="3.40.710.10">
    <property type="entry name" value="DD-peptidase/beta-lactamase superfamily"/>
    <property type="match status" value="1"/>
</dbReference>
<dbReference type="Proteomes" id="UP001195483">
    <property type="component" value="Unassembled WGS sequence"/>
</dbReference>
<reference evidence="2" key="2">
    <citation type="journal article" date="2021" name="Genome Biol. Evol.">
        <title>Developing a high-quality reference genome for a parasitic bivalve with doubly uniparental inheritance (Bivalvia: Unionida).</title>
        <authorList>
            <person name="Smith C.H."/>
        </authorList>
    </citation>
    <scope>NUCLEOTIDE SEQUENCE</scope>
    <source>
        <strain evidence="2">CHS0354</strain>
        <tissue evidence="2">Mantle</tissue>
    </source>
</reference>
<accession>A0AAE0SXU3</accession>
<name>A0AAE0SXU3_9BIVA</name>
<dbReference type="EMBL" id="JAEAOA010000768">
    <property type="protein sequence ID" value="KAK3599921.1"/>
    <property type="molecule type" value="Genomic_DNA"/>
</dbReference>
<dbReference type="AlphaFoldDB" id="A0AAE0SXU3"/>
<proteinExistence type="predicted"/>
<gene>
    <name evidence="2" type="ORF">CHS0354_012563</name>
</gene>
<evidence type="ECO:0000259" key="1">
    <source>
        <dbReference type="Pfam" id="PF00144"/>
    </source>
</evidence>
<dbReference type="PANTHER" id="PTHR46825">
    <property type="entry name" value="D-ALANYL-D-ALANINE-CARBOXYPEPTIDASE/ENDOPEPTIDASE AMPH"/>
    <property type="match status" value="1"/>
</dbReference>
<dbReference type="InterPro" id="IPR050491">
    <property type="entry name" value="AmpC-like"/>
</dbReference>
<dbReference type="SUPFAM" id="SSF56601">
    <property type="entry name" value="beta-lactamase/transpeptidase-like"/>
    <property type="match status" value="1"/>
</dbReference>
<evidence type="ECO:0000313" key="2">
    <source>
        <dbReference type="EMBL" id="KAK3599921.1"/>
    </source>
</evidence>
<dbReference type="PANTHER" id="PTHR46825:SF15">
    <property type="entry name" value="BETA-LACTAMASE-RELATED DOMAIN-CONTAINING PROTEIN"/>
    <property type="match status" value="1"/>
</dbReference>
<reference evidence="2" key="3">
    <citation type="submission" date="2023-05" db="EMBL/GenBank/DDBJ databases">
        <authorList>
            <person name="Smith C.H."/>
        </authorList>
    </citation>
    <scope>NUCLEOTIDE SEQUENCE</scope>
    <source>
        <strain evidence="2">CHS0354</strain>
        <tissue evidence="2">Mantle</tissue>
    </source>
</reference>
<dbReference type="InterPro" id="IPR001466">
    <property type="entry name" value="Beta-lactam-related"/>
</dbReference>
<organism evidence="2 3">
    <name type="scientific">Potamilus streckersoni</name>
    <dbReference type="NCBI Taxonomy" id="2493646"/>
    <lineage>
        <taxon>Eukaryota</taxon>
        <taxon>Metazoa</taxon>
        <taxon>Spiralia</taxon>
        <taxon>Lophotrochozoa</taxon>
        <taxon>Mollusca</taxon>
        <taxon>Bivalvia</taxon>
        <taxon>Autobranchia</taxon>
        <taxon>Heteroconchia</taxon>
        <taxon>Palaeoheterodonta</taxon>
        <taxon>Unionida</taxon>
        <taxon>Unionoidea</taxon>
        <taxon>Unionidae</taxon>
        <taxon>Ambleminae</taxon>
        <taxon>Lampsilini</taxon>
        <taxon>Potamilus</taxon>
    </lineage>
</organism>
<dbReference type="Pfam" id="PF00144">
    <property type="entry name" value="Beta-lactamase"/>
    <property type="match status" value="1"/>
</dbReference>
<protein>
    <recommendedName>
        <fullName evidence="1">Beta-lactamase-related domain-containing protein</fullName>
    </recommendedName>
</protein>
<keyword evidence="3" id="KW-1185">Reference proteome</keyword>
<feature type="domain" description="Beta-lactamase-related" evidence="1">
    <location>
        <begin position="37"/>
        <end position="223"/>
    </location>
</feature>
<comment type="caution">
    <text evidence="2">The sequence shown here is derived from an EMBL/GenBank/DDBJ whole genome shotgun (WGS) entry which is preliminary data.</text>
</comment>
<dbReference type="InterPro" id="IPR012338">
    <property type="entry name" value="Beta-lactam/transpept-like"/>
</dbReference>